<keyword evidence="1" id="KW-1133">Transmembrane helix</keyword>
<reference evidence="2" key="1">
    <citation type="submission" date="2021-03" db="EMBL/GenBank/DDBJ databases">
        <authorList>
            <person name="Tagirdzhanova G."/>
        </authorList>
    </citation>
    <scope>NUCLEOTIDE SEQUENCE</scope>
</reference>
<dbReference type="Proteomes" id="UP000664521">
    <property type="component" value="Unassembled WGS sequence"/>
</dbReference>
<keyword evidence="1" id="KW-0472">Membrane</keyword>
<gene>
    <name evidence="2" type="ORF">HETSPECPRED_001652</name>
</gene>
<keyword evidence="3" id="KW-1185">Reference proteome</keyword>
<dbReference type="AlphaFoldDB" id="A0A8H3EW89"/>
<proteinExistence type="predicted"/>
<evidence type="ECO:0000313" key="2">
    <source>
        <dbReference type="EMBL" id="CAF9913759.1"/>
    </source>
</evidence>
<organism evidence="2 3">
    <name type="scientific">Heterodermia speciosa</name>
    <dbReference type="NCBI Taxonomy" id="116794"/>
    <lineage>
        <taxon>Eukaryota</taxon>
        <taxon>Fungi</taxon>
        <taxon>Dikarya</taxon>
        <taxon>Ascomycota</taxon>
        <taxon>Pezizomycotina</taxon>
        <taxon>Lecanoromycetes</taxon>
        <taxon>OSLEUM clade</taxon>
        <taxon>Lecanoromycetidae</taxon>
        <taxon>Caliciales</taxon>
        <taxon>Physciaceae</taxon>
        <taxon>Heterodermia</taxon>
    </lineage>
</organism>
<comment type="caution">
    <text evidence="2">The sequence shown here is derived from an EMBL/GenBank/DDBJ whole genome shotgun (WGS) entry which is preliminary data.</text>
</comment>
<feature type="transmembrane region" description="Helical" evidence="1">
    <location>
        <begin position="116"/>
        <end position="138"/>
    </location>
</feature>
<evidence type="ECO:0000313" key="3">
    <source>
        <dbReference type="Proteomes" id="UP000664521"/>
    </source>
</evidence>
<keyword evidence="1" id="KW-0812">Transmembrane</keyword>
<dbReference type="EMBL" id="CAJPDS010000013">
    <property type="protein sequence ID" value="CAF9913759.1"/>
    <property type="molecule type" value="Genomic_DNA"/>
</dbReference>
<protein>
    <submittedName>
        <fullName evidence="2">Uncharacterized protein</fullName>
    </submittedName>
</protein>
<name>A0A8H3EW89_9LECA</name>
<evidence type="ECO:0000256" key="1">
    <source>
        <dbReference type="SAM" id="Phobius"/>
    </source>
</evidence>
<accession>A0A8H3EW89</accession>
<sequence length="217" mass="22601">MAFYAHTNTITLSTTLTTPYPPSLLPLSISLPAPAVPTISYTTLPASDPLDEKLAPVLVVTEEGVKIVDQSGVLLGSTRVLVVPQASATGGGGGGQKELGRVGKMGWGRWSWRERWGVIGVACVAVVVLLAAAVWALWMRFGRGAGDGDGDVGGLMDGMRRGRLNGVRTGETGVLGRGLRVGDVGYGSRSGSCASSRHGGRGDTRVQEKIPISVFED</sequence>